<organism evidence="1 2">
    <name type="scientific">Streptomyces hydrogenans</name>
    <dbReference type="NCBI Taxonomy" id="1873719"/>
    <lineage>
        <taxon>Bacteria</taxon>
        <taxon>Bacillati</taxon>
        <taxon>Actinomycetota</taxon>
        <taxon>Actinomycetes</taxon>
        <taxon>Kitasatosporales</taxon>
        <taxon>Streptomycetaceae</taxon>
        <taxon>Streptomyces</taxon>
    </lineage>
</organism>
<gene>
    <name evidence="1" type="ORF">Shyd_65210</name>
</gene>
<protein>
    <submittedName>
        <fullName evidence="1">Uncharacterized protein</fullName>
    </submittedName>
</protein>
<accession>A0ABQ3PJF0</accession>
<dbReference type="Gene3D" id="3.30.160.240">
    <property type="entry name" value="Rv1738"/>
    <property type="match status" value="1"/>
</dbReference>
<proteinExistence type="predicted"/>
<sequence>MAANKDPYVRPGELGSNELTYTLRVVADGTRTVVEVYDTADVQLWTRPVGVGRARRRKGDRRDSGLGTSLALARALKDASDNAFSTVEDAIG</sequence>
<evidence type="ECO:0000313" key="1">
    <source>
        <dbReference type="EMBL" id="GHI25150.1"/>
    </source>
</evidence>
<dbReference type="SUPFAM" id="SSF143212">
    <property type="entry name" value="Rv2632c-like"/>
    <property type="match status" value="1"/>
</dbReference>
<dbReference type="InterPro" id="IPR038070">
    <property type="entry name" value="Rv2632c-like_sf"/>
</dbReference>
<comment type="caution">
    <text evidence="1">The sequence shown here is derived from an EMBL/GenBank/DDBJ whole genome shotgun (WGS) entry which is preliminary data.</text>
</comment>
<dbReference type="RefSeq" id="WP_190221401.1">
    <property type="nucleotide sequence ID" value="NZ_BNBS01000001.1"/>
</dbReference>
<keyword evidence="2" id="KW-1185">Reference proteome</keyword>
<dbReference type="Proteomes" id="UP001052739">
    <property type="component" value="Unassembled WGS sequence"/>
</dbReference>
<dbReference type="Pfam" id="PF08962">
    <property type="entry name" value="Rv2632c-like"/>
    <property type="match status" value="1"/>
</dbReference>
<dbReference type="EMBL" id="BNDW01000068">
    <property type="protein sequence ID" value="GHI25150.1"/>
    <property type="molecule type" value="Genomic_DNA"/>
</dbReference>
<evidence type="ECO:0000313" key="2">
    <source>
        <dbReference type="Proteomes" id="UP001052739"/>
    </source>
</evidence>
<dbReference type="InterPro" id="IPR015057">
    <property type="entry name" value="Rv2632c-like"/>
</dbReference>
<reference evidence="1" key="1">
    <citation type="submission" date="2024-05" db="EMBL/GenBank/DDBJ databases">
        <title>Whole genome shotgun sequence of Streptomyces hydrogenans NBRC 13475.</title>
        <authorList>
            <person name="Komaki H."/>
            <person name="Tamura T."/>
        </authorList>
    </citation>
    <scope>NUCLEOTIDE SEQUENCE</scope>
    <source>
        <strain evidence="1">NBRC 13475</strain>
    </source>
</reference>
<name>A0ABQ3PJF0_9ACTN</name>